<reference evidence="1 2" key="1">
    <citation type="submission" date="2019-09" db="EMBL/GenBank/DDBJ databases">
        <title>Genome Sequences of Streptomyces kaniharaensis ATCC 21070.</title>
        <authorList>
            <person name="Zhu W."/>
            <person name="De Crecy-Lagard V."/>
            <person name="Richards N.G."/>
        </authorList>
    </citation>
    <scope>NUCLEOTIDE SEQUENCE [LARGE SCALE GENOMIC DNA]</scope>
    <source>
        <strain evidence="1 2">SF-557</strain>
    </source>
</reference>
<protein>
    <submittedName>
        <fullName evidence="1">Uncharacterized protein</fullName>
    </submittedName>
</protein>
<gene>
    <name evidence="1" type="ORF">F7Q99_39065</name>
</gene>
<proteinExistence type="predicted"/>
<sequence>MTPESPTCPRCLGLLAQFDGDVGALSRVAPARRITICGVCGADESVKAAHGLTLAPPEDWPVPVESLVVWPTGVPST</sequence>
<dbReference type="Proteomes" id="UP000450000">
    <property type="component" value="Unassembled WGS sequence"/>
</dbReference>
<dbReference type="EMBL" id="WBOF01000010">
    <property type="protein sequence ID" value="MQS18034.1"/>
    <property type="molecule type" value="Genomic_DNA"/>
</dbReference>
<accession>A0A6N7L667</accession>
<keyword evidence="2" id="KW-1185">Reference proteome</keyword>
<dbReference type="AlphaFoldDB" id="A0A6N7L667"/>
<name>A0A6N7L667_9ACTN</name>
<evidence type="ECO:0000313" key="1">
    <source>
        <dbReference type="EMBL" id="MQS18034.1"/>
    </source>
</evidence>
<comment type="caution">
    <text evidence="1">The sequence shown here is derived from an EMBL/GenBank/DDBJ whole genome shotgun (WGS) entry which is preliminary data.</text>
</comment>
<organism evidence="1 2">
    <name type="scientific">Streptomyces kaniharaensis</name>
    <dbReference type="NCBI Taxonomy" id="212423"/>
    <lineage>
        <taxon>Bacteria</taxon>
        <taxon>Bacillati</taxon>
        <taxon>Actinomycetota</taxon>
        <taxon>Actinomycetes</taxon>
        <taxon>Kitasatosporales</taxon>
        <taxon>Streptomycetaceae</taxon>
        <taxon>Streptomyces</taxon>
    </lineage>
</organism>
<evidence type="ECO:0000313" key="2">
    <source>
        <dbReference type="Proteomes" id="UP000450000"/>
    </source>
</evidence>